<dbReference type="NCBIfam" id="TIGR00726">
    <property type="entry name" value="peptidoglycan editing factor PgeF"/>
    <property type="match status" value="1"/>
</dbReference>
<dbReference type="RefSeq" id="WP_136004728.1">
    <property type="nucleotide sequence ID" value="NZ_SRYR01000001.1"/>
</dbReference>
<evidence type="ECO:0000256" key="4">
    <source>
        <dbReference type="ARBA" id="ARBA00022679"/>
    </source>
</evidence>
<dbReference type="InterPro" id="IPR011324">
    <property type="entry name" value="Cytotoxic_necrot_fac-like_cat"/>
</dbReference>
<protein>
    <recommendedName>
        <fullName evidence="11">Purine nucleoside phosphorylase</fullName>
    </recommendedName>
</protein>
<comment type="catalytic activity">
    <reaction evidence="1">
        <text>inosine + phosphate = alpha-D-ribose 1-phosphate + hypoxanthine</text>
        <dbReference type="Rhea" id="RHEA:27646"/>
        <dbReference type="ChEBI" id="CHEBI:17368"/>
        <dbReference type="ChEBI" id="CHEBI:17596"/>
        <dbReference type="ChEBI" id="CHEBI:43474"/>
        <dbReference type="ChEBI" id="CHEBI:57720"/>
        <dbReference type="EC" id="2.4.2.1"/>
    </reaction>
    <physiologicalReaction direction="left-to-right" evidence="1">
        <dbReference type="Rhea" id="RHEA:27647"/>
    </physiologicalReaction>
</comment>
<keyword evidence="6" id="KW-0378">Hydrolase</keyword>
<keyword evidence="7" id="KW-0862">Zinc</keyword>
<evidence type="ECO:0000313" key="12">
    <source>
        <dbReference type="EMBL" id="TGY43907.1"/>
    </source>
</evidence>
<comment type="catalytic activity">
    <reaction evidence="10">
        <text>S-methyl-5'-thioadenosine + phosphate = 5-(methylsulfanyl)-alpha-D-ribose 1-phosphate + adenine</text>
        <dbReference type="Rhea" id="RHEA:11852"/>
        <dbReference type="ChEBI" id="CHEBI:16708"/>
        <dbReference type="ChEBI" id="CHEBI:17509"/>
        <dbReference type="ChEBI" id="CHEBI:43474"/>
        <dbReference type="ChEBI" id="CHEBI:58533"/>
        <dbReference type="EC" id="2.4.2.28"/>
    </reaction>
    <physiologicalReaction direction="left-to-right" evidence="10">
        <dbReference type="Rhea" id="RHEA:11853"/>
    </physiologicalReaction>
</comment>
<evidence type="ECO:0000256" key="3">
    <source>
        <dbReference type="ARBA" id="ARBA00007353"/>
    </source>
</evidence>
<comment type="catalytic activity">
    <reaction evidence="9">
        <text>adenosine + phosphate = alpha-D-ribose 1-phosphate + adenine</text>
        <dbReference type="Rhea" id="RHEA:27642"/>
        <dbReference type="ChEBI" id="CHEBI:16335"/>
        <dbReference type="ChEBI" id="CHEBI:16708"/>
        <dbReference type="ChEBI" id="CHEBI:43474"/>
        <dbReference type="ChEBI" id="CHEBI:57720"/>
        <dbReference type="EC" id="2.4.2.1"/>
    </reaction>
    <physiologicalReaction direction="left-to-right" evidence="9">
        <dbReference type="Rhea" id="RHEA:27643"/>
    </physiologicalReaction>
</comment>
<comment type="caution">
    <text evidence="12">The sequence shown here is derived from an EMBL/GenBank/DDBJ whole genome shotgun (WGS) entry which is preliminary data.</text>
</comment>
<dbReference type="EMBL" id="SRYR01000001">
    <property type="protein sequence ID" value="TGY43907.1"/>
    <property type="molecule type" value="Genomic_DNA"/>
</dbReference>
<evidence type="ECO:0000256" key="2">
    <source>
        <dbReference type="ARBA" id="ARBA00003215"/>
    </source>
</evidence>
<dbReference type="OrthoDB" id="4279at2"/>
<dbReference type="AlphaFoldDB" id="A0A4S2DNE0"/>
<dbReference type="PANTHER" id="PTHR30616:SF2">
    <property type="entry name" value="PURINE NUCLEOSIDE PHOSPHORYLASE LACC1"/>
    <property type="match status" value="1"/>
</dbReference>
<evidence type="ECO:0000256" key="11">
    <source>
        <dbReference type="RuleBase" id="RU361274"/>
    </source>
</evidence>
<evidence type="ECO:0000256" key="10">
    <source>
        <dbReference type="ARBA" id="ARBA00049893"/>
    </source>
</evidence>
<reference evidence="12 13" key="1">
    <citation type="submission" date="2019-04" db="EMBL/GenBank/DDBJ databases">
        <title>Microbes associate with the intestines of laboratory mice.</title>
        <authorList>
            <person name="Navarre W."/>
            <person name="Wong E."/>
            <person name="Huang K."/>
            <person name="Tropini C."/>
            <person name="Ng K."/>
            <person name="Yu B."/>
        </authorList>
    </citation>
    <scope>NUCLEOTIDE SEQUENCE [LARGE SCALE GENOMIC DNA]</scope>
    <source>
        <strain evidence="12 13">NM50_B9-20</strain>
    </source>
</reference>
<proteinExistence type="inferred from homology"/>
<evidence type="ECO:0000256" key="8">
    <source>
        <dbReference type="ARBA" id="ARBA00047989"/>
    </source>
</evidence>
<evidence type="ECO:0000256" key="7">
    <source>
        <dbReference type="ARBA" id="ARBA00022833"/>
    </source>
</evidence>
<organism evidence="12 13">
    <name type="scientific">Clostridium sartagoforme</name>
    <dbReference type="NCBI Taxonomy" id="84031"/>
    <lineage>
        <taxon>Bacteria</taxon>
        <taxon>Bacillati</taxon>
        <taxon>Bacillota</taxon>
        <taxon>Clostridia</taxon>
        <taxon>Eubacteriales</taxon>
        <taxon>Clostridiaceae</taxon>
        <taxon>Clostridium</taxon>
    </lineage>
</organism>
<dbReference type="CDD" id="cd16833">
    <property type="entry name" value="YfiH"/>
    <property type="match status" value="1"/>
</dbReference>
<gene>
    <name evidence="12" type="primary">pgeF</name>
    <name evidence="12" type="ORF">E5347_03575</name>
</gene>
<comment type="function">
    <text evidence="2">Purine nucleoside enzyme that catalyzes the phosphorolysis of adenosine and inosine nucleosides, yielding D-ribose 1-phosphate and the respective free bases, adenine and hypoxanthine. Also catalyzes the phosphorolysis of S-methyl-5'-thioadenosine into adenine and S-methyl-5-thio-alpha-D-ribose 1-phosphate. Also has adenosine deaminase activity.</text>
</comment>
<keyword evidence="13" id="KW-1185">Reference proteome</keyword>
<dbReference type="GO" id="GO:0016787">
    <property type="term" value="F:hydrolase activity"/>
    <property type="evidence" value="ECO:0007669"/>
    <property type="project" value="UniProtKB-KW"/>
</dbReference>
<dbReference type="GO" id="GO:0017061">
    <property type="term" value="F:S-methyl-5-thioadenosine phosphorylase activity"/>
    <property type="evidence" value="ECO:0007669"/>
    <property type="project" value="UniProtKB-EC"/>
</dbReference>
<dbReference type="Gene3D" id="3.60.140.10">
    <property type="entry name" value="CNF1/YfiH-like putative cysteine hydrolases"/>
    <property type="match status" value="1"/>
</dbReference>
<evidence type="ECO:0000256" key="6">
    <source>
        <dbReference type="ARBA" id="ARBA00022801"/>
    </source>
</evidence>
<dbReference type="PANTHER" id="PTHR30616">
    <property type="entry name" value="UNCHARACTERIZED PROTEIN YFIH"/>
    <property type="match status" value="1"/>
</dbReference>
<dbReference type="InterPro" id="IPR003730">
    <property type="entry name" value="Cu_polyphenol_OxRdtase"/>
</dbReference>
<dbReference type="InterPro" id="IPR038371">
    <property type="entry name" value="Cu_polyphenol_OxRdtase_sf"/>
</dbReference>
<evidence type="ECO:0000313" key="13">
    <source>
        <dbReference type="Proteomes" id="UP000306888"/>
    </source>
</evidence>
<evidence type="ECO:0000256" key="9">
    <source>
        <dbReference type="ARBA" id="ARBA00048968"/>
    </source>
</evidence>
<name>A0A4S2DNE0_9CLOT</name>
<dbReference type="SUPFAM" id="SSF64438">
    <property type="entry name" value="CNF1/YfiH-like putative cysteine hydrolases"/>
    <property type="match status" value="1"/>
</dbReference>
<comment type="catalytic activity">
    <reaction evidence="8">
        <text>adenosine + H2O + H(+) = inosine + NH4(+)</text>
        <dbReference type="Rhea" id="RHEA:24408"/>
        <dbReference type="ChEBI" id="CHEBI:15377"/>
        <dbReference type="ChEBI" id="CHEBI:15378"/>
        <dbReference type="ChEBI" id="CHEBI:16335"/>
        <dbReference type="ChEBI" id="CHEBI:17596"/>
        <dbReference type="ChEBI" id="CHEBI:28938"/>
        <dbReference type="EC" id="3.5.4.4"/>
    </reaction>
    <physiologicalReaction direction="left-to-right" evidence="8">
        <dbReference type="Rhea" id="RHEA:24409"/>
    </physiologicalReaction>
</comment>
<comment type="similarity">
    <text evidence="3 11">Belongs to the purine nucleoside phosphorylase YfiH/LACC1 family.</text>
</comment>
<dbReference type="Proteomes" id="UP000306888">
    <property type="component" value="Unassembled WGS sequence"/>
</dbReference>
<keyword evidence="5" id="KW-0479">Metal-binding</keyword>
<sequence>MKILYAKDFNRVLDFLTINLDGVTLAFSTAENDRSFNRHKDYGINNLNSIVKDFNINNIKYLNQIHSDEVLVYRNDFENITDKEGDALITSEKECAIGVFTADCVPIIIVDDKNKVIAAIHSGWKGTYNSIVTRTLEKMIDEFNIDIVNTKIFIGPHIRQCCYEVSEDLKEKFIDKTNIDRDILFKGRNLSLEECILKDVREFGIKEDNIYSLDLCTHCEEDIKLFSYRKSVGTYGRLFSFAFIK</sequence>
<dbReference type="Pfam" id="PF02578">
    <property type="entry name" value="Cu-oxidase_4"/>
    <property type="match status" value="1"/>
</dbReference>
<dbReference type="GO" id="GO:0005507">
    <property type="term" value="F:copper ion binding"/>
    <property type="evidence" value="ECO:0007669"/>
    <property type="project" value="TreeGrafter"/>
</dbReference>
<evidence type="ECO:0000256" key="5">
    <source>
        <dbReference type="ARBA" id="ARBA00022723"/>
    </source>
</evidence>
<evidence type="ECO:0000256" key="1">
    <source>
        <dbReference type="ARBA" id="ARBA00000553"/>
    </source>
</evidence>
<keyword evidence="4" id="KW-0808">Transferase</keyword>
<accession>A0A4S2DNE0</accession>